<comment type="function">
    <text evidence="6">Participates in both the initiation and recycling phases of transcription. In the presence of the delta subunit, RNAP displays an increased specificity of transcription, a decreased affinity for nucleic acids, and an increased efficiency of RNA synthesis because of enhanced recycling.</text>
</comment>
<dbReference type="OrthoDB" id="401223at2"/>
<dbReference type="GO" id="GO:0006355">
    <property type="term" value="P:regulation of DNA-templated transcription"/>
    <property type="evidence" value="ECO:0007669"/>
    <property type="project" value="UniProtKB-UniRule"/>
</dbReference>
<dbReference type="PROSITE" id="PS51913">
    <property type="entry name" value="HTH_HARE"/>
    <property type="match status" value="1"/>
</dbReference>
<comment type="subunit">
    <text evidence="6">RNAP is composed of a core of 2 alpha, a beta and a beta' subunits. The core is associated with a delta subunit and one of several sigma factors.</text>
</comment>
<sequence length="206" mass="24271">MNIERTCTSLNIRELTKEELAEESLIDLAFAILNERKAPLQFHDLLKEIQNLNGLSDEEIQSRLVQFYTDMNIDGRFLVNTENGWGLREWYKVETIEEETAPTVKTRKRKSKAAADDEDDLIVDEEDLVFEEDFDEFVDEEEVEDEEEDLDFEEEEDIDTLDVDGEIDDVDDEIIDEDEGFIIEDDELEEDEEEDEIEEEEDEDLR</sequence>
<keyword evidence="5 6" id="KW-0804">Transcription</keyword>
<keyword evidence="2 6" id="KW-0240">DNA-directed RNA polymerase</keyword>
<dbReference type="GO" id="GO:0006351">
    <property type="term" value="P:DNA-templated transcription"/>
    <property type="evidence" value="ECO:0007669"/>
    <property type="project" value="InterPro"/>
</dbReference>
<keyword evidence="3 6" id="KW-0808">Transferase</keyword>
<dbReference type="Proteomes" id="UP000274033">
    <property type="component" value="Unassembled WGS sequence"/>
</dbReference>
<evidence type="ECO:0000256" key="2">
    <source>
        <dbReference type="ARBA" id="ARBA00022478"/>
    </source>
</evidence>
<dbReference type="GO" id="GO:0000428">
    <property type="term" value="C:DNA-directed RNA polymerase complex"/>
    <property type="evidence" value="ECO:0007669"/>
    <property type="project" value="UniProtKB-KW"/>
</dbReference>
<feature type="region of interest" description="Disordered" evidence="7">
    <location>
        <begin position="177"/>
        <end position="206"/>
    </location>
</feature>
<dbReference type="AlphaFoldDB" id="A0A3N9UHM3"/>
<organism evidence="9 10">
    <name type="scientific">Lysinibacillus composti</name>
    <dbReference type="NCBI Taxonomy" id="720633"/>
    <lineage>
        <taxon>Bacteria</taxon>
        <taxon>Bacillati</taxon>
        <taxon>Bacillota</taxon>
        <taxon>Bacilli</taxon>
        <taxon>Bacillales</taxon>
        <taxon>Bacillaceae</taxon>
        <taxon>Lysinibacillus</taxon>
    </lineage>
</organism>
<comment type="caution">
    <text evidence="9">The sequence shown here is derived from an EMBL/GenBank/DDBJ whole genome shotgun (WGS) entry which is preliminary data.</text>
</comment>
<evidence type="ECO:0000313" key="10">
    <source>
        <dbReference type="Proteomes" id="UP000274033"/>
    </source>
</evidence>
<comment type="similarity">
    <text evidence="1 6">Belongs to the RpoE family.</text>
</comment>
<reference evidence="9 10" key="1">
    <citation type="journal article" date="2013" name="J. Microbiol.">
        <title>Lysinibacillus chungkukjangi sp. nov., isolated from Chungkukjang, Korean fermented soybean food.</title>
        <authorList>
            <person name="Kim S.J."/>
            <person name="Jang Y.H."/>
            <person name="Hamada M."/>
            <person name="Ahn J.H."/>
            <person name="Weon H.Y."/>
            <person name="Suzuki K."/>
            <person name="Whang K.S."/>
            <person name="Kwon S.W."/>
        </authorList>
    </citation>
    <scope>NUCLEOTIDE SEQUENCE [LARGE SCALE GENOMIC DNA]</scope>
    <source>
        <strain evidence="9 10">MCCC 1A12701</strain>
    </source>
</reference>
<dbReference type="EMBL" id="RRCT01000003">
    <property type="protein sequence ID" value="RQW75574.1"/>
    <property type="molecule type" value="Genomic_DNA"/>
</dbReference>
<accession>A0A3N9UHM3</accession>
<name>A0A3N9UHM3_9BACI</name>
<keyword evidence="4 6" id="KW-0548">Nucleotidyltransferase</keyword>
<feature type="region of interest" description="Disordered" evidence="7">
    <location>
        <begin position="137"/>
        <end position="156"/>
    </location>
</feature>
<evidence type="ECO:0000259" key="8">
    <source>
        <dbReference type="PROSITE" id="PS51913"/>
    </source>
</evidence>
<feature type="domain" description="HTH HARE-type" evidence="8">
    <location>
        <begin position="23"/>
        <end position="90"/>
    </location>
</feature>
<dbReference type="Gene3D" id="1.10.10.1250">
    <property type="entry name" value="RNA polymerase, subunit delta, N-terminal domain"/>
    <property type="match status" value="1"/>
</dbReference>
<evidence type="ECO:0000256" key="1">
    <source>
        <dbReference type="ARBA" id="ARBA00009828"/>
    </source>
</evidence>
<proteinExistence type="inferred from homology"/>
<evidence type="ECO:0000256" key="5">
    <source>
        <dbReference type="ARBA" id="ARBA00023163"/>
    </source>
</evidence>
<evidence type="ECO:0000256" key="6">
    <source>
        <dbReference type="HAMAP-Rule" id="MF_00357"/>
    </source>
</evidence>
<dbReference type="InterPro" id="IPR029757">
    <property type="entry name" value="RpoE"/>
</dbReference>
<gene>
    <name evidence="6 9" type="primary">rpoE</name>
    <name evidence="9" type="ORF">EBB45_05375</name>
</gene>
<keyword evidence="10" id="KW-1185">Reference proteome</keyword>
<dbReference type="NCBIfam" id="TIGR04567">
    <property type="entry name" value="RNAP_delt_lowGC"/>
    <property type="match status" value="1"/>
</dbReference>
<evidence type="ECO:0000313" key="9">
    <source>
        <dbReference type="EMBL" id="RQW75574.1"/>
    </source>
</evidence>
<evidence type="ECO:0000256" key="7">
    <source>
        <dbReference type="SAM" id="MobiDB-lite"/>
    </source>
</evidence>
<dbReference type="HAMAP" id="MF_00357">
    <property type="entry name" value="RNApol_bact_RpoE"/>
    <property type="match status" value="1"/>
</dbReference>
<protein>
    <recommendedName>
        <fullName evidence="6">Probable DNA-directed RNA polymerase subunit delta</fullName>
    </recommendedName>
    <alternativeName>
        <fullName evidence="6">RNAP delta factor</fullName>
    </alternativeName>
</protein>
<dbReference type="InterPro" id="IPR007759">
    <property type="entry name" value="Asxl_HARE-HTH"/>
</dbReference>
<dbReference type="InterPro" id="IPR038087">
    <property type="entry name" value="RNAP_delta_N_dom_sf"/>
</dbReference>
<dbReference type="Pfam" id="PF05066">
    <property type="entry name" value="HARE-HTH"/>
    <property type="match status" value="1"/>
</dbReference>
<evidence type="ECO:0000256" key="4">
    <source>
        <dbReference type="ARBA" id="ARBA00022695"/>
    </source>
</evidence>
<dbReference type="GO" id="GO:0003899">
    <property type="term" value="F:DNA-directed RNA polymerase activity"/>
    <property type="evidence" value="ECO:0007669"/>
    <property type="project" value="UniProtKB-UniRule"/>
</dbReference>
<evidence type="ECO:0000256" key="3">
    <source>
        <dbReference type="ARBA" id="ARBA00022679"/>
    </source>
</evidence>